<feature type="transmembrane region" description="Helical" evidence="8">
    <location>
        <begin position="132"/>
        <end position="153"/>
    </location>
</feature>
<feature type="transmembrane region" description="Helical" evidence="8">
    <location>
        <begin position="17"/>
        <end position="35"/>
    </location>
</feature>
<keyword evidence="4" id="KW-0808">Transferase</keyword>
<name>A0ABX7Q380_9BACT</name>
<evidence type="ECO:0000256" key="4">
    <source>
        <dbReference type="ARBA" id="ARBA00022679"/>
    </source>
</evidence>
<evidence type="ECO:0000256" key="8">
    <source>
        <dbReference type="SAM" id="Phobius"/>
    </source>
</evidence>
<dbReference type="EMBL" id="CP071382">
    <property type="protein sequence ID" value="QSV45560.1"/>
    <property type="molecule type" value="Genomic_DNA"/>
</dbReference>
<gene>
    <name evidence="10" type="ORF">JZM60_15810</name>
</gene>
<keyword evidence="5 8" id="KW-0812">Transmembrane</keyword>
<keyword evidence="3" id="KW-0328">Glycosyltransferase</keyword>
<keyword evidence="6 8" id="KW-1133">Transmembrane helix</keyword>
<feature type="transmembrane region" description="Helical" evidence="8">
    <location>
        <begin position="109"/>
        <end position="126"/>
    </location>
</feature>
<proteinExistence type="predicted"/>
<dbReference type="PANTHER" id="PTHR33908:SF11">
    <property type="entry name" value="MEMBRANE PROTEIN"/>
    <property type="match status" value="1"/>
</dbReference>
<feature type="domain" description="Glycosyltransferase RgtA/B/C/D-like" evidence="9">
    <location>
        <begin position="60"/>
        <end position="221"/>
    </location>
</feature>
<feature type="transmembrane region" description="Helical" evidence="8">
    <location>
        <begin position="160"/>
        <end position="192"/>
    </location>
</feature>
<feature type="transmembrane region" description="Helical" evidence="8">
    <location>
        <begin position="71"/>
        <end position="97"/>
    </location>
</feature>
<dbReference type="Proteomes" id="UP000663651">
    <property type="component" value="Chromosome"/>
</dbReference>
<feature type="transmembrane region" description="Helical" evidence="8">
    <location>
        <begin position="204"/>
        <end position="223"/>
    </location>
</feature>
<evidence type="ECO:0000313" key="11">
    <source>
        <dbReference type="Proteomes" id="UP000663651"/>
    </source>
</evidence>
<evidence type="ECO:0000259" key="9">
    <source>
        <dbReference type="Pfam" id="PF13231"/>
    </source>
</evidence>
<dbReference type="InterPro" id="IPR050297">
    <property type="entry name" value="LipidA_mod_glycosyltrf_83"/>
</dbReference>
<evidence type="ECO:0000313" key="10">
    <source>
        <dbReference type="EMBL" id="QSV45560.1"/>
    </source>
</evidence>
<keyword evidence="11" id="KW-1185">Reference proteome</keyword>
<dbReference type="PANTHER" id="PTHR33908">
    <property type="entry name" value="MANNOSYLTRANSFERASE YKCB-RELATED"/>
    <property type="match status" value="1"/>
</dbReference>
<dbReference type="RefSeq" id="WP_207163353.1">
    <property type="nucleotide sequence ID" value="NZ_CP071382.1"/>
</dbReference>
<dbReference type="InterPro" id="IPR038731">
    <property type="entry name" value="RgtA/B/C-like"/>
</dbReference>
<keyword evidence="2" id="KW-1003">Cell membrane</keyword>
<comment type="subcellular location">
    <subcellularLocation>
        <location evidence="1">Cell membrane</location>
        <topology evidence="1">Multi-pass membrane protein</topology>
    </subcellularLocation>
</comment>
<evidence type="ECO:0000256" key="1">
    <source>
        <dbReference type="ARBA" id="ARBA00004651"/>
    </source>
</evidence>
<evidence type="ECO:0000256" key="6">
    <source>
        <dbReference type="ARBA" id="ARBA00022989"/>
    </source>
</evidence>
<evidence type="ECO:0000256" key="7">
    <source>
        <dbReference type="ARBA" id="ARBA00023136"/>
    </source>
</evidence>
<sequence length="495" mass="55560">MESTIDLKPGSVNPRHVFLLLAGYFVLHLLFRYFVSDSLELDEAEQLLLTQELRLGYGSQPPLYTWLQAGFFSIFGTSVFALAAVKNILLFLTYFFVFSSAKEITNDDNRAVIAMVSLLMIPQFFWESQRDLTHSVLGTTIAACTLFIAVRLFKTGRLKYYVLFGLCAGAGIISKYNFGVFLVALLISAASVRSLRPRLCDRKILITVACLLLVITPHLYWAATNVKATLSQADKFQMARPIGLLQSYSMGLQKLAKAIAAFLGMLLPAYALFFYRKGRDIPAATAEGDYALLVKRMLLAGLFLCLLMILLFKVTVFKDRWMQPLLFATPVYLATLSRTRLANARGYFRFCLLVAVLVLLLLPGHTIFASRFGTYNRLNAPYSAFSAQLRQAGFRQGVIISQNRLTGGNLRMAFPDSVVLAPEVPRFDYRTGSDWLIVWDATKNAEMPDKLRKFAAEFVPADIKAVPPRIIEATSKYSTDRTMRLGFILLRKDVP</sequence>
<evidence type="ECO:0000256" key="5">
    <source>
        <dbReference type="ARBA" id="ARBA00022692"/>
    </source>
</evidence>
<evidence type="ECO:0000256" key="3">
    <source>
        <dbReference type="ARBA" id="ARBA00022676"/>
    </source>
</evidence>
<feature type="transmembrane region" description="Helical" evidence="8">
    <location>
        <begin position="293"/>
        <end position="312"/>
    </location>
</feature>
<feature type="transmembrane region" description="Helical" evidence="8">
    <location>
        <begin position="347"/>
        <end position="368"/>
    </location>
</feature>
<protein>
    <submittedName>
        <fullName evidence="10">Glycosyltransferase family 39 protein</fullName>
    </submittedName>
</protein>
<reference evidence="10 11" key="1">
    <citation type="submission" date="2021-03" db="EMBL/GenBank/DDBJ databases">
        <title>Geobacter metallireducens gen. nov. sp. nov., a microorganism capable of coupling the complete oxidation of organic compounds to the reduction of iron and other metals.</title>
        <authorList>
            <person name="Li Y."/>
        </authorList>
    </citation>
    <scope>NUCLEOTIDE SEQUENCE [LARGE SCALE GENOMIC DNA]</scope>
    <source>
        <strain evidence="10 11">Jerry-YX</strain>
    </source>
</reference>
<accession>A0ABX7Q380</accession>
<evidence type="ECO:0000256" key="2">
    <source>
        <dbReference type="ARBA" id="ARBA00022475"/>
    </source>
</evidence>
<organism evidence="10 11">
    <name type="scientific">Geobacter benzoatilyticus</name>
    <dbReference type="NCBI Taxonomy" id="2815309"/>
    <lineage>
        <taxon>Bacteria</taxon>
        <taxon>Pseudomonadati</taxon>
        <taxon>Thermodesulfobacteriota</taxon>
        <taxon>Desulfuromonadia</taxon>
        <taxon>Geobacterales</taxon>
        <taxon>Geobacteraceae</taxon>
        <taxon>Geobacter</taxon>
    </lineage>
</organism>
<keyword evidence="7 8" id="KW-0472">Membrane</keyword>
<feature type="transmembrane region" description="Helical" evidence="8">
    <location>
        <begin position="255"/>
        <end position="273"/>
    </location>
</feature>
<dbReference type="Pfam" id="PF13231">
    <property type="entry name" value="PMT_2"/>
    <property type="match status" value="1"/>
</dbReference>